<feature type="region of interest" description="Disordered" evidence="2">
    <location>
        <begin position="101"/>
        <end position="129"/>
    </location>
</feature>
<keyword evidence="3" id="KW-0472">Membrane</keyword>
<dbReference type="SUPFAM" id="SSF54523">
    <property type="entry name" value="Pili subunits"/>
    <property type="match status" value="1"/>
</dbReference>
<dbReference type="InterPro" id="IPR000983">
    <property type="entry name" value="Bac_GSPG_pilin"/>
</dbReference>
<proteinExistence type="predicted"/>
<dbReference type="EMBL" id="NJBA01000006">
    <property type="protein sequence ID" value="OWP49573.1"/>
    <property type="molecule type" value="Genomic_DNA"/>
</dbReference>
<keyword evidence="3" id="KW-1133">Transmembrane helix</keyword>
<dbReference type="PANTHER" id="PTHR30093:SF47">
    <property type="entry name" value="TYPE IV PILUS NON-CORE MINOR PILIN PILE"/>
    <property type="match status" value="1"/>
</dbReference>
<dbReference type="GO" id="GO:0043683">
    <property type="term" value="P:type IV pilus assembly"/>
    <property type="evidence" value="ECO:0007669"/>
    <property type="project" value="InterPro"/>
</dbReference>
<accession>A0A2D0AD52</accession>
<evidence type="ECO:0000313" key="5">
    <source>
        <dbReference type="Proteomes" id="UP000198145"/>
    </source>
</evidence>
<organism evidence="4 5">
    <name type="scientific">Pseudomonas nitroreducens</name>
    <dbReference type="NCBI Taxonomy" id="46680"/>
    <lineage>
        <taxon>Bacteria</taxon>
        <taxon>Pseudomonadati</taxon>
        <taxon>Pseudomonadota</taxon>
        <taxon>Gammaproteobacteria</taxon>
        <taxon>Pseudomonadales</taxon>
        <taxon>Pseudomonadaceae</taxon>
        <taxon>Pseudomonas</taxon>
    </lineage>
</organism>
<feature type="transmembrane region" description="Helical" evidence="3">
    <location>
        <begin position="6"/>
        <end position="31"/>
    </location>
</feature>
<dbReference type="AlphaFoldDB" id="A0A2D0AD52"/>
<evidence type="ECO:0000256" key="3">
    <source>
        <dbReference type="SAM" id="Phobius"/>
    </source>
</evidence>
<dbReference type="eggNOG" id="COG4968">
    <property type="taxonomic scope" value="Bacteria"/>
</dbReference>
<evidence type="ECO:0000313" key="4">
    <source>
        <dbReference type="EMBL" id="OWP49573.1"/>
    </source>
</evidence>
<dbReference type="InterPro" id="IPR031982">
    <property type="entry name" value="PilE-like"/>
</dbReference>
<dbReference type="GO" id="GO:0015628">
    <property type="term" value="P:protein secretion by the type II secretion system"/>
    <property type="evidence" value="ECO:0007669"/>
    <property type="project" value="InterPro"/>
</dbReference>
<keyword evidence="3" id="KW-0812">Transmembrane</keyword>
<protein>
    <submittedName>
        <fullName evidence="4">Prepilin-type cleavage/methylation domain-containing protein</fullName>
    </submittedName>
</protein>
<dbReference type="GO" id="GO:0015627">
    <property type="term" value="C:type II protein secretion system complex"/>
    <property type="evidence" value="ECO:0007669"/>
    <property type="project" value="InterPro"/>
</dbReference>
<dbReference type="NCBIfam" id="TIGR02532">
    <property type="entry name" value="IV_pilin_GFxxxE"/>
    <property type="match status" value="1"/>
</dbReference>
<dbReference type="Proteomes" id="UP000198145">
    <property type="component" value="Unassembled WGS sequence"/>
</dbReference>
<comment type="caution">
    <text evidence="4">The sequence shown here is derived from an EMBL/GenBank/DDBJ whole genome shotgun (WGS) entry which is preliminary data.</text>
</comment>
<evidence type="ECO:0000256" key="1">
    <source>
        <dbReference type="ARBA" id="ARBA00022481"/>
    </source>
</evidence>
<keyword evidence="1" id="KW-0488">Methylation</keyword>
<dbReference type="Pfam" id="PF16732">
    <property type="entry name" value="ComP_DUS"/>
    <property type="match status" value="1"/>
</dbReference>
<dbReference type="Pfam" id="PF07963">
    <property type="entry name" value="N_methyl"/>
    <property type="match status" value="1"/>
</dbReference>
<dbReference type="RefSeq" id="WP_017522329.1">
    <property type="nucleotide sequence ID" value="NZ_CP189774.1"/>
</dbReference>
<dbReference type="InterPro" id="IPR012902">
    <property type="entry name" value="N_methyl_site"/>
</dbReference>
<sequence length="129" mass="13723">MPVSSRGFTLIELMVVAAIVAILAAIAYPSYQQYVIRGKRSAAQAQMMDIANRQQQYLLANRAYASKTQLESGGYALPSEVSSNYSYDITVGSGTPPTFTITFTPSGSQASDGNLTLGSDGSRSPSGKW</sequence>
<dbReference type="PANTHER" id="PTHR30093">
    <property type="entry name" value="GENERAL SECRETION PATHWAY PROTEIN G"/>
    <property type="match status" value="1"/>
</dbReference>
<reference evidence="4 5" key="1">
    <citation type="submission" date="2017-06" db="EMBL/GenBank/DDBJ databases">
        <title>Draft genome of Pseudomonas nitroreducens DF05.</title>
        <authorList>
            <person name="Iyer R."/>
        </authorList>
    </citation>
    <scope>NUCLEOTIDE SEQUENCE [LARGE SCALE GENOMIC DNA]</scope>
    <source>
        <strain evidence="4 5">DF05</strain>
    </source>
</reference>
<name>A0A2D0AD52_PSENT</name>
<evidence type="ECO:0000256" key="2">
    <source>
        <dbReference type="SAM" id="MobiDB-lite"/>
    </source>
</evidence>
<feature type="compositionally biased region" description="Polar residues" evidence="2">
    <location>
        <begin position="109"/>
        <end position="129"/>
    </location>
</feature>
<gene>
    <name evidence="4" type="ORF">CEG18_18630</name>
</gene>
<dbReference type="PRINTS" id="PR00813">
    <property type="entry name" value="BCTERIALGSPG"/>
</dbReference>
<dbReference type="InterPro" id="IPR045584">
    <property type="entry name" value="Pilin-like"/>
</dbReference>
<dbReference type="Gene3D" id="3.30.700.10">
    <property type="entry name" value="Glycoprotein, Type 4 Pilin"/>
    <property type="match status" value="1"/>
</dbReference>
<dbReference type="PROSITE" id="PS00409">
    <property type="entry name" value="PROKAR_NTER_METHYL"/>
    <property type="match status" value="1"/>
</dbReference>